<name>A0ABV7JF18_9GAMM</name>
<dbReference type="Gene3D" id="3.40.50.10390">
    <property type="entry name" value="Gingipain r, domain 1"/>
    <property type="match status" value="1"/>
</dbReference>
<dbReference type="Proteomes" id="UP001595533">
    <property type="component" value="Unassembled WGS sequence"/>
</dbReference>
<dbReference type="Gene3D" id="3.40.50.1460">
    <property type="match status" value="1"/>
</dbReference>
<feature type="signal peptide" evidence="2">
    <location>
        <begin position="1"/>
        <end position="17"/>
    </location>
</feature>
<evidence type="ECO:0000313" key="5">
    <source>
        <dbReference type="Proteomes" id="UP001595533"/>
    </source>
</evidence>
<keyword evidence="5" id="KW-1185">Reference proteome</keyword>
<evidence type="ECO:0000256" key="2">
    <source>
        <dbReference type="SAM" id="SignalP"/>
    </source>
</evidence>
<keyword evidence="1 2" id="KW-0732">Signal</keyword>
<sequence length="803" mass="90018">MRLTTIFGLLFGLSAPAAESTATSVSSLNVYVNADGVYRINHHQITALEQAPRFDQINLTAQGEPQTIWINDDGDGIWEPGESIEFIGEHKRGQNEWFDPVSIINVYRLILGESGQIGHSSSVDPPLNSGEYSPLLFKQHLEENLVRAPLSSNDAEHSTTSWYWYKLSSAAQAPIRIPLALQSISSKPHQVTIRIKLRGWNTTQSKTEVEFDHVLTVDLNGETLGLAKWNGQVHHLAEFTVDASRFTDSDNELSLSVTPRTLGGQAVIDLMYLDWIELEHQHSVVLTNYRQLKVVGDGAIEVQPRSTGHIYWSNQHRTTIQAGRQPMVLSAPNELQSDGSVVYVPTKDIREVQLVRPTAEPSTLNIQADYLIISHPAFMTNLAPLIQWHERQGKSVLVWDSLAVYDRFDHGHLGAQAIKRAIQFVAQNSSKELQFTLLVGDSNWFTHQDALSYLPQIPAHAHNNLVPTFQVFTDHGPAASDTPYTLIDDHSTSPVAVGRFPVNTLDELDAIIHKTIHHHKDSQPGAWNSRFNMLTPAEDLYQKRNLRIISGLNLEKTEISRTLDENKHVLDGAQSIVDAINDGFGLVHFYGHGGRYMWEIGKHPETRLPVLFDRSHIQQLNNDKWPVVLSMTCSSAPFDHPNSSSFSELLLLKPNHGSVAIIGSSARNYPPIKFSQDLINALLQKQSIGEALNLARTNGLRNHFVDTYVVLGDPSLKLNTPDETIQFSLKSKELAITIPNEQFSGEIHVRQFDALGQLLTEQHFKSTTNQLQLTLINNTATVRVYANDQKLELNFYGYINFYE</sequence>
<dbReference type="Pfam" id="PF01364">
    <property type="entry name" value="Peptidase_C25"/>
    <property type="match status" value="1"/>
</dbReference>
<feature type="chain" id="PRO_5046594923" evidence="2">
    <location>
        <begin position="18"/>
        <end position="803"/>
    </location>
</feature>
<dbReference type="InterPro" id="IPR001769">
    <property type="entry name" value="Gingipain"/>
</dbReference>
<dbReference type="InterPro" id="IPR029030">
    <property type="entry name" value="Caspase-like_dom_sf"/>
</dbReference>
<reference evidence="5" key="1">
    <citation type="journal article" date="2019" name="Int. J. Syst. Evol. Microbiol.">
        <title>The Global Catalogue of Microorganisms (GCM) 10K type strain sequencing project: providing services to taxonomists for standard genome sequencing and annotation.</title>
        <authorList>
            <consortium name="The Broad Institute Genomics Platform"/>
            <consortium name="The Broad Institute Genome Sequencing Center for Infectious Disease"/>
            <person name="Wu L."/>
            <person name="Ma J."/>
        </authorList>
    </citation>
    <scope>NUCLEOTIDE SEQUENCE [LARGE SCALE GENOMIC DNA]</scope>
    <source>
        <strain evidence="5">KCTC 42953</strain>
    </source>
</reference>
<gene>
    <name evidence="4" type="ORF">ACFODZ_15615</name>
</gene>
<evidence type="ECO:0000259" key="3">
    <source>
        <dbReference type="Pfam" id="PF01364"/>
    </source>
</evidence>
<dbReference type="RefSeq" id="WP_157892948.1">
    <property type="nucleotide sequence ID" value="NZ_JBHRTS010000009.1"/>
</dbReference>
<accession>A0ABV7JF18</accession>
<proteinExistence type="predicted"/>
<comment type="caution">
    <text evidence="4">The sequence shown here is derived from an EMBL/GenBank/DDBJ whole genome shotgun (WGS) entry which is preliminary data.</text>
</comment>
<evidence type="ECO:0000313" key="4">
    <source>
        <dbReference type="EMBL" id="MFC3195682.1"/>
    </source>
</evidence>
<dbReference type="InterPro" id="IPR029031">
    <property type="entry name" value="Gingipain_N_sf"/>
</dbReference>
<organism evidence="4 5">
    <name type="scientific">Marinicella sediminis</name>
    <dbReference type="NCBI Taxonomy" id="1792834"/>
    <lineage>
        <taxon>Bacteria</taxon>
        <taxon>Pseudomonadati</taxon>
        <taxon>Pseudomonadota</taxon>
        <taxon>Gammaproteobacteria</taxon>
        <taxon>Lysobacterales</taxon>
        <taxon>Marinicellaceae</taxon>
        <taxon>Marinicella</taxon>
    </lineage>
</organism>
<dbReference type="SUPFAM" id="SSF52129">
    <property type="entry name" value="Caspase-like"/>
    <property type="match status" value="1"/>
</dbReference>
<protein>
    <submittedName>
        <fullName evidence="4">C25 family cysteine peptidase</fullName>
    </submittedName>
</protein>
<dbReference type="EMBL" id="JBHRTS010000009">
    <property type="protein sequence ID" value="MFC3195682.1"/>
    <property type="molecule type" value="Genomic_DNA"/>
</dbReference>
<feature type="domain" description="Gingipain" evidence="3">
    <location>
        <begin position="370"/>
        <end position="718"/>
    </location>
</feature>
<evidence type="ECO:0000256" key="1">
    <source>
        <dbReference type="ARBA" id="ARBA00022729"/>
    </source>
</evidence>